<evidence type="ECO:0000256" key="1">
    <source>
        <dbReference type="ARBA" id="ARBA00004323"/>
    </source>
</evidence>
<evidence type="ECO:0000256" key="5">
    <source>
        <dbReference type="ARBA" id="ARBA00022692"/>
    </source>
</evidence>
<dbReference type="Gene3D" id="3.90.550.50">
    <property type="match status" value="1"/>
</dbReference>
<comment type="subcellular location">
    <subcellularLocation>
        <location evidence="1 10">Golgi apparatus membrane</location>
        <topology evidence="1 10">Single-pass type II membrane protein</topology>
    </subcellularLocation>
</comment>
<sequence>MNATARRKRPNKPCKFHSTDGTLKRQEKERSPALTKYSQKQLDNCWWTPAGAGLPLTNPATQSRSGGTTIQLIATFFLLVTIGLCFVGWTTNPPEESTKAALLKTGQLLNVHQFDYRLNSPQICAESTVQQPFFLALVHSKANHFRQRQVIRQTWASQHDLIRHVFLVGLADQTGLEGTMDIQSLLESENAKYSDLVQGDFVDHYRNLTYKNLMGLKWIGQYCPSVRFVLKSDDDAFIDVLQLQKFIERTWPSGPPPETLICNVHEDALVQRSGKWAVSREEYPSNTYPAFCSGLAYVMRPQLASKLFRSASKVPALWVDDVFVTGILAASVNVRHFYLNLRYTHQQDDLVQWLETNLPSNPLPFIVSELDTSRPEWPRLAHRLWNRTCTYNAADSDS</sequence>
<evidence type="ECO:0000313" key="13">
    <source>
        <dbReference type="Proteomes" id="UP000000305"/>
    </source>
</evidence>
<protein>
    <recommendedName>
        <fullName evidence="10">Hexosyltransferase</fullName>
        <ecNumber evidence="10">2.4.1.-</ecNumber>
    </recommendedName>
</protein>
<evidence type="ECO:0000256" key="2">
    <source>
        <dbReference type="ARBA" id="ARBA00008661"/>
    </source>
</evidence>
<dbReference type="OMA" id="YVDIFRV"/>
<dbReference type="InterPro" id="IPR002659">
    <property type="entry name" value="Glyco_trans_31"/>
</dbReference>
<dbReference type="PANTHER" id="PTHR11214:SF376">
    <property type="entry name" value="HEXOSYLTRANSFERASE"/>
    <property type="match status" value="1"/>
</dbReference>
<organism evidence="12 13">
    <name type="scientific">Daphnia pulex</name>
    <name type="common">Water flea</name>
    <dbReference type="NCBI Taxonomy" id="6669"/>
    <lineage>
        <taxon>Eukaryota</taxon>
        <taxon>Metazoa</taxon>
        <taxon>Ecdysozoa</taxon>
        <taxon>Arthropoda</taxon>
        <taxon>Crustacea</taxon>
        <taxon>Branchiopoda</taxon>
        <taxon>Diplostraca</taxon>
        <taxon>Cladocera</taxon>
        <taxon>Anomopoda</taxon>
        <taxon>Daphniidae</taxon>
        <taxon>Daphnia</taxon>
    </lineage>
</organism>
<dbReference type="HOGENOM" id="CLU_036849_2_0_1"/>
<dbReference type="EC" id="2.4.1.-" evidence="10"/>
<dbReference type="OrthoDB" id="115198at2759"/>
<dbReference type="AlphaFoldDB" id="E9GYN9"/>
<keyword evidence="4" id="KW-0808">Transferase</keyword>
<dbReference type="PANTHER" id="PTHR11214">
    <property type="entry name" value="BETA-1,3-N-ACETYLGLUCOSAMINYLTRANSFERASE"/>
    <property type="match status" value="1"/>
</dbReference>
<evidence type="ECO:0000256" key="9">
    <source>
        <dbReference type="ARBA" id="ARBA00023136"/>
    </source>
</evidence>
<reference evidence="12 13" key="1">
    <citation type="journal article" date="2011" name="Science">
        <title>The ecoresponsive genome of Daphnia pulex.</title>
        <authorList>
            <person name="Colbourne J.K."/>
            <person name="Pfrender M.E."/>
            <person name="Gilbert D."/>
            <person name="Thomas W.K."/>
            <person name="Tucker A."/>
            <person name="Oakley T.H."/>
            <person name="Tokishita S."/>
            <person name="Aerts A."/>
            <person name="Arnold G.J."/>
            <person name="Basu M.K."/>
            <person name="Bauer D.J."/>
            <person name="Caceres C.E."/>
            <person name="Carmel L."/>
            <person name="Casola C."/>
            <person name="Choi J.H."/>
            <person name="Detter J.C."/>
            <person name="Dong Q."/>
            <person name="Dusheyko S."/>
            <person name="Eads B.D."/>
            <person name="Frohlich T."/>
            <person name="Geiler-Samerotte K.A."/>
            <person name="Gerlach D."/>
            <person name="Hatcher P."/>
            <person name="Jogdeo S."/>
            <person name="Krijgsveld J."/>
            <person name="Kriventseva E.V."/>
            <person name="Kultz D."/>
            <person name="Laforsch C."/>
            <person name="Lindquist E."/>
            <person name="Lopez J."/>
            <person name="Manak J.R."/>
            <person name="Muller J."/>
            <person name="Pangilinan J."/>
            <person name="Patwardhan R.P."/>
            <person name="Pitluck S."/>
            <person name="Pritham E.J."/>
            <person name="Rechtsteiner A."/>
            <person name="Rho M."/>
            <person name="Rogozin I.B."/>
            <person name="Sakarya O."/>
            <person name="Salamov A."/>
            <person name="Schaack S."/>
            <person name="Shapiro H."/>
            <person name="Shiga Y."/>
            <person name="Skalitzky C."/>
            <person name="Smith Z."/>
            <person name="Souvorov A."/>
            <person name="Sung W."/>
            <person name="Tang Z."/>
            <person name="Tsuchiya D."/>
            <person name="Tu H."/>
            <person name="Vos H."/>
            <person name="Wang M."/>
            <person name="Wolf Y.I."/>
            <person name="Yamagata H."/>
            <person name="Yamada T."/>
            <person name="Ye Y."/>
            <person name="Shaw J.R."/>
            <person name="Andrews J."/>
            <person name="Crease T.J."/>
            <person name="Tang H."/>
            <person name="Lucas S.M."/>
            <person name="Robertson H.M."/>
            <person name="Bork P."/>
            <person name="Koonin E.V."/>
            <person name="Zdobnov E.M."/>
            <person name="Grigoriev I.V."/>
            <person name="Lynch M."/>
            <person name="Boore J.L."/>
        </authorList>
    </citation>
    <scope>NUCLEOTIDE SEQUENCE [LARGE SCALE GENOMIC DNA]</scope>
</reference>
<dbReference type="STRING" id="6669.E9GYN9"/>
<accession>E9GYN9</accession>
<dbReference type="Proteomes" id="UP000000305">
    <property type="component" value="Unassembled WGS sequence"/>
</dbReference>
<keyword evidence="9 10" id="KW-0472">Membrane</keyword>
<evidence type="ECO:0000313" key="12">
    <source>
        <dbReference type="EMBL" id="EFX75456.1"/>
    </source>
</evidence>
<comment type="similarity">
    <text evidence="2 10">Belongs to the glycosyltransferase 31 family.</text>
</comment>
<dbReference type="GO" id="GO:0016758">
    <property type="term" value="F:hexosyltransferase activity"/>
    <property type="evidence" value="ECO:0007669"/>
    <property type="project" value="InterPro"/>
</dbReference>
<feature type="region of interest" description="Disordered" evidence="11">
    <location>
        <begin position="1"/>
        <end position="34"/>
    </location>
</feature>
<keyword evidence="6 10" id="KW-0735">Signal-anchor</keyword>
<evidence type="ECO:0000256" key="6">
    <source>
        <dbReference type="ARBA" id="ARBA00022968"/>
    </source>
</evidence>
<gene>
    <name evidence="12" type="ORF">DAPPUDRAFT_250490</name>
</gene>
<dbReference type="KEGG" id="dpx:DAPPUDRAFT_250490"/>
<dbReference type="GO" id="GO:0016757">
    <property type="term" value="F:glycosyltransferase activity"/>
    <property type="evidence" value="ECO:0000318"/>
    <property type="project" value="GO_Central"/>
</dbReference>
<dbReference type="EMBL" id="GL732575">
    <property type="protein sequence ID" value="EFX75456.1"/>
    <property type="molecule type" value="Genomic_DNA"/>
</dbReference>
<keyword evidence="8 10" id="KW-0333">Golgi apparatus</keyword>
<dbReference type="FunCoup" id="E9GYN9">
    <property type="interactions" value="67"/>
</dbReference>
<keyword evidence="13" id="KW-1185">Reference proteome</keyword>
<evidence type="ECO:0000256" key="11">
    <source>
        <dbReference type="SAM" id="MobiDB-lite"/>
    </source>
</evidence>
<dbReference type="PhylomeDB" id="E9GYN9"/>
<dbReference type="InParanoid" id="E9GYN9"/>
<evidence type="ECO:0000256" key="8">
    <source>
        <dbReference type="ARBA" id="ARBA00023034"/>
    </source>
</evidence>
<feature type="compositionally biased region" description="Basic and acidic residues" evidence="11">
    <location>
        <begin position="22"/>
        <end position="31"/>
    </location>
</feature>
<evidence type="ECO:0000256" key="10">
    <source>
        <dbReference type="RuleBase" id="RU363063"/>
    </source>
</evidence>
<feature type="transmembrane region" description="Helical" evidence="10">
    <location>
        <begin position="70"/>
        <end position="89"/>
    </location>
</feature>
<keyword evidence="7 10" id="KW-1133">Transmembrane helix</keyword>
<name>E9GYN9_DAPPU</name>
<keyword evidence="5 10" id="KW-0812">Transmembrane</keyword>
<evidence type="ECO:0000256" key="7">
    <source>
        <dbReference type="ARBA" id="ARBA00022989"/>
    </source>
</evidence>
<evidence type="ECO:0000256" key="3">
    <source>
        <dbReference type="ARBA" id="ARBA00022676"/>
    </source>
</evidence>
<dbReference type="GO" id="GO:0000139">
    <property type="term" value="C:Golgi membrane"/>
    <property type="evidence" value="ECO:0000318"/>
    <property type="project" value="GO_Central"/>
</dbReference>
<dbReference type="Pfam" id="PF01762">
    <property type="entry name" value="Galactosyl_T"/>
    <property type="match status" value="1"/>
</dbReference>
<evidence type="ECO:0000256" key="4">
    <source>
        <dbReference type="ARBA" id="ARBA00022679"/>
    </source>
</evidence>
<proteinExistence type="inferred from homology"/>
<feature type="compositionally biased region" description="Basic residues" evidence="11">
    <location>
        <begin position="1"/>
        <end position="15"/>
    </location>
</feature>
<dbReference type="GO" id="GO:0006493">
    <property type="term" value="P:protein O-linked glycosylation"/>
    <property type="evidence" value="ECO:0000318"/>
    <property type="project" value="GO_Central"/>
</dbReference>
<dbReference type="eggNOG" id="KOG2287">
    <property type="taxonomic scope" value="Eukaryota"/>
</dbReference>
<keyword evidence="3 10" id="KW-0328">Glycosyltransferase</keyword>
<dbReference type="FunFam" id="3.90.550.50:FF:000132">
    <property type="entry name" value="Hexosyltransferase"/>
    <property type="match status" value="1"/>
</dbReference>